<evidence type="ECO:0000313" key="6">
    <source>
        <dbReference type="EMBL" id="KOM43044.1"/>
    </source>
</evidence>
<comment type="similarity">
    <text evidence="1">Belongs to the TRAFAC class TrmE-Era-EngA-EngB-Septin-like GTPase superfamily. AIG1/Toc34/Toc159-like paraseptin GTPase family. IAN subfamily.</text>
</comment>
<dbReference type="STRING" id="3914.A0A0L9UKG7"/>
<evidence type="ECO:0000259" key="5">
    <source>
        <dbReference type="PROSITE" id="PS51720"/>
    </source>
</evidence>
<protein>
    <recommendedName>
        <fullName evidence="5">AIG1-type G domain-containing protein</fullName>
    </recommendedName>
</protein>
<name>A0A0L9UKG7_PHAAN</name>
<accession>A0A0L9UKG7</accession>
<dbReference type="InterPro" id="IPR006703">
    <property type="entry name" value="G_AIG1"/>
</dbReference>
<dbReference type="PROSITE" id="PS51720">
    <property type="entry name" value="G_AIG1"/>
    <property type="match status" value="1"/>
</dbReference>
<evidence type="ECO:0000256" key="3">
    <source>
        <dbReference type="ARBA" id="ARBA00023134"/>
    </source>
</evidence>
<evidence type="ECO:0000256" key="1">
    <source>
        <dbReference type="ARBA" id="ARBA00008535"/>
    </source>
</evidence>
<reference evidence="7" key="1">
    <citation type="journal article" date="2015" name="Proc. Natl. Acad. Sci. U.S.A.">
        <title>Genome sequencing of adzuki bean (Vigna angularis) provides insight into high starch and low fat accumulation and domestication.</title>
        <authorList>
            <person name="Yang K."/>
            <person name="Tian Z."/>
            <person name="Chen C."/>
            <person name="Luo L."/>
            <person name="Zhao B."/>
            <person name="Wang Z."/>
            <person name="Yu L."/>
            <person name="Li Y."/>
            <person name="Sun Y."/>
            <person name="Li W."/>
            <person name="Chen Y."/>
            <person name="Li Y."/>
            <person name="Zhang Y."/>
            <person name="Ai D."/>
            <person name="Zhao J."/>
            <person name="Shang C."/>
            <person name="Ma Y."/>
            <person name="Wu B."/>
            <person name="Wang M."/>
            <person name="Gao L."/>
            <person name="Sun D."/>
            <person name="Zhang P."/>
            <person name="Guo F."/>
            <person name="Wang W."/>
            <person name="Li Y."/>
            <person name="Wang J."/>
            <person name="Varshney R.K."/>
            <person name="Wang J."/>
            <person name="Ling H.Q."/>
            <person name="Wan P."/>
        </authorList>
    </citation>
    <scope>NUCLEOTIDE SEQUENCE</scope>
    <source>
        <strain evidence="7">cv. Jingnong 6</strain>
    </source>
</reference>
<dbReference type="Gene3D" id="3.40.50.300">
    <property type="entry name" value="P-loop containing nucleotide triphosphate hydrolases"/>
    <property type="match status" value="1"/>
</dbReference>
<dbReference type="EMBL" id="CM003375">
    <property type="protein sequence ID" value="KOM43044.1"/>
    <property type="molecule type" value="Genomic_DNA"/>
</dbReference>
<dbReference type="AlphaFoldDB" id="A0A0L9UKG7"/>
<dbReference type="Proteomes" id="UP000053144">
    <property type="component" value="Chromosome 5"/>
</dbReference>
<feature type="compositionally biased region" description="Polar residues" evidence="4">
    <location>
        <begin position="185"/>
        <end position="194"/>
    </location>
</feature>
<sequence>MWNIIVAGPLKQNTILSYNAETKASKIQIGGPNSLLDNSQVVILSSVSQEDRANSSTQQQQTVLTLALNSGKHAEQRETVRTAANGAGQRQTVAGQRKTVPRQSTAETKIDEDGSNGCSDGQNRERELRRRLWRCRGETPTPRRRRVQNTRPRLSWRQAARGGAVSGYRDGDHRGAAGGHGGRPTTRQNGPWTTETACGQWKRRLDSGKRRHRVANGARQHQSVVVQHQSVAVQQQTVLYSSKLWLYSSKQYLYSSKQCLYSKKQCLYSGRQHLESGRRRGERQTGLEEHGGGTTALHGGQQPPPVQQLPSSSFGVKTTTGPARQQQAQGSWVTAMTVAQRGGPDDGYGGVAETFRRAEGGAWTARACSQHTKWRRVTERGGESGEPTGGVGCRVKRRTRSAGHRSKLLRWPAADDSLAGKKRCVAARDRELALKTSVVGRRSKRQSRSAGHRTELRRWPAVDGGRRRRSMAAKSGIAQRNNTYHSTFNLMIPLEVPKGCHVGRMLSHTRCPITNISSLEDLKFLQNYDASKIVKIALDVFLLQLVQNQNVRLSKRLFDGTHSVGREIVKCIDMAKDGIHAILMVFSVKTRFSEEEQATFLALQALFGHKIVDYMIVVFTGGDELEENDLTFEDYIGNQCPQPLKDILVLCGNRKVLFDNKTKDKEKQSGQVQELLHLVNMVISHNGGQPFTNELFMQLKEKAKIRDDQQKALDSLKGYSKAEMMEIKMQMEQQYVDVLKRMTNVVESKLKEEIANLGKKLEEERVARVRAEEHHKLIQIQSNNEIERLKRQLILDRPPPPALPFPFNLLPFPVVRPKPPPPPPCGIL</sequence>
<keyword evidence="2" id="KW-0547">Nucleotide-binding</keyword>
<dbReference type="GO" id="GO:0005525">
    <property type="term" value="F:GTP binding"/>
    <property type="evidence" value="ECO:0007669"/>
    <property type="project" value="UniProtKB-KW"/>
</dbReference>
<feature type="region of interest" description="Disordered" evidence="4">
    <location>
        <begin position="139"/>
        <end position="194"/>
    </location>
</feature>
<organism evidence="6 7">
    <name type="scientific">Phaseolus angularis</name>
    <name type="common">Azuki bean</name>
    <name type="synonym">Vigna angularis</name>
    <dbReference type="NCBI Taxonomy" id="3914"/>
    <lineage>
        <taxon>Eukaryota</taxon>
        <taxon>Viridiplantae</taxon>
        <taxon>Streptophyta</taxon>
        <taxon>Embryophyta</taxon>
        <taxon>Tracheophyta</taxon>
        <taxon>Spermatophyta</taxon>
        <taxon>Magnoliopsida</taxon>
        <taxon>eudicotyledons</taxon>
        <taxon>Gunneridae</taxon>
        <taxon>Pentapetalae</taxon>
        <taxon>rosids</taxon>
        <taxon>fabids</taxon>
        <taxon>Fabales</taxon>
        <taxon>Fabaceae</taxon>
        <taxon>Papilionoideae</taxon>
        <taxon>50 kb inversion clade</taxon>
        <taxon>NPAAA clade</taxon>
        <taxon>indigoferoid/millettioid clade</taxon>
        <taxon>Phaseoleae</taxon>
        <taxon>Vigna</taxon>
    </lineage>
</organism>
<feature type="domain" description="AIG1-type G" evidence="5">
    <location>
        <begin position="494"/>
        <end position="700"/>
    </location>
</feature>
<evidence type="ECO:0000313" key="7">
    <source>
        <dbReference type="Proteomes" id="UP000053144"/>
    </source>
</evidence>
<gene>
    <name evidence="6" type="ORF">LR48_Vigan05g064800</name>
</gene>
<dbReference type="Gramene" id="KOM43044">
    <property type="protein sequence ID" value="KOM43044"/>
    <property type="gene ID" value="LR48_Vigan05g064800"/>
</dbReference>
<dbReference type="InterPro" id="IPR027417">
    <property type="entry name" value="P-loop_NTPase"/>
</dbReference>
<dbReference type="FunFam" id="3.40.50.300:FF:000840">
    <property type="entry name" value="Immune-associated nucleotide-binding protein 9"/>
    <property type="match status" value="1"/>
</dbReference>
<dbReference type="PANTHER" id="PTHR10903">
    <property type="entry name" value="GTPASE, IMAP FAMILY MEMBER-RELATED"/>
    <property type="match status" value="1"/>
</dbReference>
<feature type="compositionally biased region" description="Basic and acidic residues" evidence="4">
    <location>
        <begin position="274"/>
        <end position="291"/>
    </location>
</feature>
<feature type="region of interest" description="Disordered" evidence="4">
    <location>
        <begin position="274"/>
        <end position="330"/>
    </location>
</feature>
<dbReference type="Pfam" id="PF04548">
    <property type="entry name" value="AIG1"/>
    <property type="match status" value="1"/>
</dbReference>
<proteinExistence type="inferred from homology"/>
<feature type="region of interest" description="Disordered" evidence="4">
    <location>
        <begin position="83"/>
        <end position="126"/>
    </location>
</feature>
<dbReference type="PANTHER" id="PTHR10903:SF187">
    <property type="entry name" value="P-LOOP NUCLEOSIDE TRIPHOSPHATE HYDROLASE SUPERFAMILY PROTEIN"/>
    <property type="match status" value="1"/>
</dbReference>
<feature type="compositionally biased region" description="Polar residues" evidence="4">
    <location>
        <begin position="314"/>
        <end position="330"/>
    </location>
</feature>
<evidence type="ECO:0000256" key="4">
    <source>
        <dbReference type="SAM" id="MobiDB-lite"/>
    </source>
</evidence>
<dbReference type="InterPro" id="IPR045058">
    <property type="entry name" value="GIMA/IAN/Toc"/>
</dbReference>
<evidence type="ECO:0000256" key="2">
    <source>
        <dbReference type="ARBA" id="ARBA00022741"/>
    </source>
</evidence>
<keyword evidence="3" id="KW-0342">GTP-binding</keyword>